<gene>
    <name evidence="2" type="ORF">HX827_05195</name>
</gene>
<comment type="caution">
    <text evidence="2">The sequence shown here is derived from an EMBL/GenBank/DDBJ whole genome shotgun (WGS) entry which is preliminary data.</text>
</comment>
<organism evidence="2 3">
    <name type="scientific">Marine Group I thaumarchaeote</name>
    <dbReference type="NCBI Taxonomy" id="2511932"/>
    <lineage>
        <taxon>Archaea</taxon>
        <taxon>Nitrososphaerota</taxon>
        <taxon>Marine Group I</taxon>
    </lineage>
</organism>
<accession>A0A7K4NUT4</accession>
<evidence type="ECO:0000256" key="1">
    <source>
        <dbReference type="SAM" id="MobiDB-lite"/>
    </source>
</evidence>
<evidence type="ECO:0008006" key="4">
    <source>
        <dbReference type="Google" id="ProtNLM"/>
    </source>
</evidence>
<feature type="region of interest" description="Disordered" evidence="1">
    <location>
        <begin position="1"/>
        <end position="36"/>
    </location>
</feature>
<feature type="compositionally biased region" description="Basic residues" evidence="1">
    <location>
        <begin position="12"/>
        <end position="30"/>
    </location>
</feature>
<evidence type="ECO:0000313" key="3">
    <source>
        <dbReference type="Proteomes" id="UP000534207"/>
    </source>
</evidence>
<dbReference type="AlphaFoldDB" id="A0A7K4NUT4"/>
<proteinExistence type="predicted"/>
<sequence>MARSKAGDFKAAKKAARTRKKNERSRRASRAKAAGTASEEAFLRHYHLKKKYTVRGGAGIPDYINLGKRGWEFLEVKPAKGAKRLLHESQLKMFPELIKKGEHVYIFYYTRKNKGSKAKPKYSFTFQKILLKMKHFKNGAGPDPDDLLD</sequence>
<reference evidence="2 3" key="1">
    <citation type="journal article" date="2019" name="Environ. Microbiol.">
        <title>Genomics insights into ecotype formation of ammonia-oxidizing archaea in the deep ocean.</title>
        <authorList>
            <person name="Wang Y."/>
            <person name="Huang J.M."/>
            <person name="Cui G.J."/>
            <person name="Nunoura T."/>
            <person name="Takaki Y."/>
            <person name="Li W.L."/>
            <person name="Li J."/>
            <person name="Gao Z.M."/>
            <person name="Takai K."/>
            <person name="Zhang A.Q."/>
            <person name="Stepanauskas R."/>
        </authorList>
    </citation>
    <scope>NUCLEOTIDE SEQUENCE [LARGE SCALE GENOMIC DNA]</scope>
    <source>
        <strain evidence="2 3">G13</strain>
    </source>
</reference>
<name>A0A7K4NUT4_9ARCH</name>
<dbReference type="Proteomes" id="UP000534207">
    <property type="component" value="Unassembled WGS sequence"/>
</dbReference>
<dbReference type="EMBL" id="JACASW010000012">
    <property type="protein sequence ID" value="NWK06707.1"/>
    <property type="molecule type" value="Genomic_DNA"/>
</dbReference>
<protein>
    <recommendedName>
        <fullName evidence="4">VRR-NUC domain-containing protein</fullName>
    </recommendedName>
</protein>
<feature type="compositionally biased region" description="Basic and acidic residues" evidence="1">
    <location>
        <begin position="1"/>
        <end position="11"/>
    </location>
</feature>
<evidence type="ECO:0000313" key="2">
    <source>
        <dbReference type="EMBL" id="NWK06707.1"/>
    </source>
</evidence>